<dbReference type="AlphaFoldDB" id="A0A6A6D2R2"/>
<protein>
    <recommendedName>
        <fullName evidence="4">F-box domain-containing protein</fullName>
    </recommendedName>
</protein>
<name>A0A6A6D2R2_ZASCE</name>
<proteinExistence type="predicted"/>
<evidence type="ECO:0000256" key="1">
    <source>
        <dbReference type="SAM" id="MobiDB-lite"/>
    </source>
</evidence>
<feature type="compositionally biased region" description="Acidic residues" evidence="1">
    <location>
        <begin position="1"/>
        <end position="74"/>
    </location>
</feature>
<dbReference type="Proteomes" id="UP000799537">
    <property type="component" value="Unassembled WGS sequence"/>
</dbReference>
<sequence length="358" mass="40957">MAVEEMDWASDSDIESDDLSISDSAEVWDEYEDDEDDVSDQDSSGDYDDGSDYYDGYEGDDEDEFDEDEVEVEDSEHNEAADHNDEDDNDDEEDRPTMLLSTQLALRPKAVPRGRFRLPTLAPFNHTKNQKRHLLTLPAEIRNEIWHFALVPTHDISIGSREPIRNLITVNKQIHHEALDIFYEESTFTLGLYKTIRTDIHTINAKIKELMSRRQIPLVHIRNFSITLAISVEEHYTGLTTTSFFRLAVHRAQQNVLITLHTIPGFYEDPARESCVCDLLPLVAALRACDFSLFGVIFQASLVFPTSMYLPVGEVCGECGKRKLCYLNWSLLGRAVAWWRAAGRFMGRVREMRGGKKE</sequence>
<feature type="region of interest" description="Disordered" evidence="1">
    <location>
        <begin position="1"/>
        <end position="95"/>
    </location>
</feature>
<evidence type="ECO:0008006" key="4">
    <source>
        <dbReference type="Google" id="ProtNLM"/>
    </source>
</evidence>
<reference evidence="2" key="1">
    <citation type="journal article" date="2020" name="Stud. Mycol.">
        <title>101 Dothideomycetes genomes: a test case for predicting lifestyles and emergence of pathogens.</title>
        <authorList>
            <person name="Haridas S."/>
            <person name="Albert R."/>
            <person name="Binder M."/>
            <person name="Bloem J."/>
            <person name="Labutti K."/>
            <person name="Salamov A."/>
            <person name="Andreopoulos B."/>
            <person name="Baker S."/>
            <person name="Barry K."/>
            <person name="Bills G."/>
            <person name="Bluhm B."/>
            <person name="Cannon C."/>
            <person name="Castanera R."/>
            <person name="Culley D."/>
            <person name="Daum C."/>
            <person name="Ezra D."/>
            <person name="Gonzalez J."/>
            <person name="Henrissat B."/>
            <person name="Kuo A."/>
            <person name="Liang C."/>
            <person name="Lipzen A."/>
            <person name="Lutzoni F."/>
            <person name="Magnuson J."/>
            <person name="Mondo S."/>
            <person name="Nolan M."/>
            <person name="Ohm R."/>
            <person name="Pangilinan J."/>
            <person name="Park H.-J."/>
            <person name="Ramirez L."/>
            <person name="Alfaro M."/>
            <person name="Sun H."/>
            <person name="Tritt A."/>
            <person name="Yoshinaga Y."/>
            <person name="Zwiers L.-H."/>
            <person name="Turgeon B."/>
            <person name="Goodwin S."/>
            <person name="Spatafora J."/>
            <person name="Crous P."/>
            <person name="Grigoriev I."/>
        </authorList>
    </citation>
    <scope>NUCLEOTIDE SEQUENCE</scope>
    <source>
        <strain evidence="2">ATCC 36951</strain>
    </source>
</reference>
<evidence type="ECO:0000313" key="3">
    <source>
        <dbReference type="Proteomes" id="UP000799537"/>
    </source>
</evidence>
<evidence type="ECO:0000313" key="2">
    <source>
        <dbReference type="EMBL" id="KAF2173707.1"/>
    </source>
</evidence>
<dbReference type="PANTHER" id="PTHR42085">
    <property type="entry name" value="F-BOX DOMAIN-CONTAINING PROTEIN"/>
    <property type="match status" value="1"/>
</dbReference>
<dbReference type="GeneID" id="54556705"/>
<keyword evidence="3" id="KW-1185">Reference proteome</keyword>
<dbReference type="OrthoDB" id="62952at2759"/>
<dbReference type="EMBL" id="ML993579">
    <property type="protein sequence ID" value="KAF2173707.1"/>
    <property type="molecule type" value="Genomic_DNA"/>
</dbReference>
<accession>A0A6A6D2R2</accession>
<organism evidence="2 3">
    <name type="scientific">Zasmidium cellare ATCC 36951</name>
    <dbReference type="NCBI Taxonomy" id="1080233"/>
    <lineage>
        <taxon>Eukaryota</taxon>
        <taxon>Fungi</taxon>
        <taxon>Dikarya</taxon>
        <taxon>Ascomycota</taxon>
        <taxon>Pezizomycotina</taxon>
        <taxon>Dothideomycetes</taxon>
        <taxon>Dothideomycetidae</taxon>
        <taxon>Mycosphaerellales</taxon>
        <taxon>Mycosphaerellaceae</taxon>
        <taxon>Zasmidium</taxon>
    </lineage>
</organism>
<dbReference type="InterPro" id="IPR038883">
    <property type="entry name" value="AN11006-like"/>
</dbReference>
<dbReference type="PANTHER" id="PTHR42085:SF2">
    <property type="entry name" value="F-BOX DOMAIN-CONTAINING PROTEIN"/>
    <property type="match status" value="1"/>
</dbReference>
<dbReference type="RefSeq" id="XP_033674596.1">
    <property type="nucleotide sequence ID" value="XM_033803433.1"/>
</dbReference>
<gene>
    <name evidence="2" type="ORF">M409DRAFT_15981</name>
</gene>
<feature type="compositionally biased region" description="Acidic residues" evidence="1">
    <location>
        <begin position="84"/>
        <end position="94"/>
    </location>
</feature>